<keyword evidence="7 10" id="KW-0862">Zinc</keyword>
<comment type="subcellular location">
    <subcellularLocation>
        <location evidence="10">Cytoplasm</location>
    </subcellularLocation>
</comment>
<evidence type="ECO:0000256" key="9">
    <source>
        <dbReference type="ARBA" id="ARBA00023134"/>
    </source>
</evidence>
<evidence type="ECO:0000256" key="8">
    <source>
        <dbReference type="ARBA" id="ARBA00022884"/>
    </source>
</evidence>
<comment type="similarity">
    <text evidence="10">Belongs to the TRAFAC class YlqF/YawG GTPase family. RsgA subfamily.</text>
</comment>
<protein>
    <recommendedName>
        <fullName evidence="10">Small ribosomal subunit biogenesis GTPase RsgA</fullName>
        <ecNumber evidence="10">3.6.1.-</ecNumber>
    </recommendedName>
</protein>
<sequence length="348" mass="37965">MLSDSGYDEWFAGHGERWLADGLSLARIVAVDRGRCMATGNAGEIAAEVSGRFIHEHDDPADYPCVGDWVALDIHGGLPAGVIHHVLPRRTWLRRRTAGQTGRHQMIAANVDVAFIVQSCHYDFCPNRLERYLFMVREGGVKPVVVLTKTDMVSAEALEGLVAVVHSVADVDVIATSAYSGDGVDAVKAAVEAGKTCCLLGSSGVGKTTLTNLLLGRELFATQHVSATGEGRHQTTRRQMVILSGGGLLVDTPGMREFGVIGPESEEGFVGEYVERLAGSCRFHDCRHEREPGCAVRAALEAGTLSQERYDNYIRLRKEAAFGALSLHERRHRDKNFSKLVKSVKKQR</sequence>
<dbReference type="EC" id="3.6.1.-" evidence="10"/>
<evidence type="ECO:0000256" key="5">
    <source>
        <dbReference type="ARBA" id="ARBA00022741"/>
    </source>
</evidence>
<feature type="binding site" evidence="10">
    <location>
        <position position="286"/>
    </location>
    <ligand>
        <name>Zn(2+)</name>
        <dbReference type="ChEBI" id="CHEBI:29105"/>
    </ligand>
</feature>
<gene>
    <name evidence="10" type="primary">rsgA</name>
    <name evidence="13" type="ordered locus">Dvul_1021</name>
</gene>
<dbReference type="AlphaFoldDB" id="A0A0H3A6D4"/>
<evidence type="ECO:0000313" key="13">
    <source>
        <dbReference type="EMBL" id="ABM28041.1"/>
    </source>
</evidence>
<dbReference type="CDD" id="cd01854">
    <property type="entry name" value="YjeQ_EngC"/>
    <property type="match status" value="1"/>
</dbReference>
<dbReference type="PROSITE" id="PS51721">
    <property type="entry name" value="G_CP"/>
    <property type="match status" value="1"/>
</dbReference>
<evidence type="ECO:0000256" key="10">
    <source>
        <dbReference type="HAMAP-Rule" id="MF_01820"/>
    </source>
</evidence>
<evidence type="ECO:0000256" key="1">
    <source>
        <dbReference type="ARBA" id="ARBA00022490"/>
    </source>
</evidence>
<evidence type="ECO:0000256" key="6">
    <source>
        <dbReference type="ARBA" id="ARBA00022801"/>
    </source>
</evidence>
<dbReference type="InterPro" id="IPR027417">
    <property type="entry name" value="P-loop_NTPase"/>
</dbReference>
<keyword evidence="6 10" id="KW-0378">Hydrolase</keyword>
<keyword evidence="8 10" id="KW-0694">RNA-binding</keyword>
<dbReference type="PROSITE" id="PS50936">
    <property type="entry name" value="ENGC_GTPASE"/>
    <property type="match status" value="1"/>
</dbReference>
<organism evidence="13 14">
    <name type="scientific">Nitratidesulfovibrio vulgaris (strain DP4)</name>
    <name type="common">Desulfovibrio vulgaris</name>
    <dbReference type="NCBI Taxonomy" id="391774"/>
    <lineage>
        <taxon>Bacteria</taxon>
        <taxon>Pseudomonadati</taxon>
        <taxon>Thermodesulfobacteriota</taxon>
        <taxon>Desulfovibrionia</taxon>
        <taxon>Desulfovibrionales</taxon>
        <taxon>Desulfovibrionaceae</taxon>
        <taxon>Nitratidesulfovibrio</taxon>
    </lineage>
</organism>
<dbReference type="RefSeq" id="WP_011791991.1">
    <property type="nucleotide sequence ID" value="NC_008751.1"/>
</dbReference>
<comment type="subunit">
    <text evidence="10">Monomer. Associates with 30S ribosomal subunit, binds 16S rRNA.</text>
</comment>
<dbReference type="NCBIfam" id="TIGR00157">
    <property type="entry name" value="ribosome small subunit-dependent GTPase A"/>
    <property type="match status" value="1"/>
</dbReference>
<name>A0A0H3A6D4_NITV4</name>
<keyword evidence="9 10" id="KW-0342">GTP-binding</keyword>
<feature type="binding site" evidence="10">
    <location>
        <position position="281"/>
    </location>
    <ligand>
        <name>Zn(2+)</name>
        <dbReference type="ChEBI" id="CHEBI:29105"/>
    </ligand>
</feature>
<dbReference type="EMBL" id="CP000527">
    <property type="protein sequence ID" value="ABM28041.1"/>
    <property type="molecule type" value="Genomic_DNA"/>
</dbReference>
<feature type="binding site" evidence="10">
    <location>
        <begin position="148"/>
        <end position="151"/>
    </location>
    <ligand>
        <name>GTP</name>
        <dbReference type="ChEBI" id="CHEBI:37565"/>
    </ligand>
</feature>
<keyword evidence="4 10" id="KW-0699">rRNA-binding</keyword>
<feature type="binding site" evidence="10">
    <location>
        <begin position="201"/>
        <end position="209"/>
    </location>
    <ligand>
        <name>GTP</name>
        <dbReference type="ChEBI" id="CHEBI:37565"/>
    </ligand>
</feature>
<feature type="domain" description="EngC GTPase" evidence="11">
    <location>
        <begin position="109"/>
        <end position="256"/>
    </location>
</feature>
<feature type="domain" description="CP-type G" evidence="12">
    <location>
        <begin position="99"/>
        <end position="258"/>
    </location>
</feature>
<dbReference type="Gene3D" id="1.10.40.50">
    <property type="entry name" value="Probable gtpase engc, domain 3"/>
    <property type="match status" value="1"/>
</dbReference>
<dbReference type="GO" id="GO:0019843">
    <property type="term" value="F:rRNA binding"/>
    <property type="evidence" value="ECO:0007669"/>
    <property type="project" value="UniProtKB-KW"/>
</dbReference>
<dbReference type="HAMAP" id="MF_01820">
    <property type="entry name" value="GTPase_RsgA"/>
    <property type="match status" value="1"/>
</dbReference>
<dbReference type="GO" id="GO:0046872">
    <property type="term" value="F:metal ion binding"/>
    <property type="evidence" value="ECO:0007669"/>
    <property type="project" value="UniProtKB-KW"/>
</dbReference>
<comment type="cofactor">
    <cofactor evidence="10">
        <name>Zn(2+)</name>
        <dbReference type="ChEBI" id="CHEBI:29105"/>
    </cofactor>
    <text evidence="10">Binds 1 zinc ion per subunit.</text>
</comment>
<dbReference type="PANTHER" id="PTHR32120">
    <property type="entry name" value="SMALL RIBOSOMAL SUBUNIT BIOGENESIS GTPASE RSGA"/>
    <property type="match status" value="1"/>
</dbReference>
<evidence type="ECO:0000256" key="7">
    <source>
        <dbReference type="ARBA" id="ARBA00022833"/>
    </source>
</evidence>
<dbReference type="GO" id="GO:0005737">
    <property type="term" value="C:cytoplasm"/>
    <property type="evidence" value="ECO:0007669"/>
    <property type="project" value="UniProtKB-SubCell"/>
</dbReference>
<dbReference type="GO" id="GO:0003924">
    <property type="term" value="F:GTPase activity"/>
    <property type="evidence" value="ECO:0007669"/>
    <property type="project" value="UniProtKB-UniRule"/>
</dbReference>
<dbReference type="InterPro" id="IPR030378">
    <property type="entry name" value="G_CP_dom"/>
</dbReference>
<feature type="binding site" evidence="10">
    <location>
        <position position="288"/>
    </location>
    <ligand>
        <name>Zn(2+)</name>
        <dbReference type="ChEBI" id="CHEBI:29105"/>
    </ligand>
</feature>
<evidence type="ECO:0000256" key="2">
    <source>
        <dbReference type="ARBA" id="ARBA00022517"/>
    </source>
</evidence>
<accession>A0A0H3A6D4</accession>
<evidence type="ECO:0000313" key="14">
    <source>
        <dbReference type="Proteomes" id="UP000009173"/>
    </source>
</evidence>
<evidence type="ECO:0000259" key="12">
    <source>
        <dbReference type="PROSITE" id="PS51721"/>
    </source>
</evidence>
<dbReference type="Pfam" id="PF03193">
    <property type="entry name" value="RsgA_GTPase"/>
    <property type="match status" value="1"/>
</dbReference>
<dbReference type="Gene3D" id="3.40.50.300">
    <property type="entry name" value="P-loop containing nucleotide triphosphate hydrolases"/>
    <property type="match status" value="1"/>
</dbReference>
<keyword evidence="5 10" id="KW-0547">Nucleotide-binding</keyword>
<comment type="function">
    <text evidence="10">One of several proteins that assist in the late maturation steps of the functional core of the 30S ribosomal subunit. Helps release RbfA from mature subunits. May play a role in the assembly of ribosomal proteins into the subunit. Circularly permuted GTPase that catalyzes slow GTP hydrolysis, GTPase activity is stimulated by the 30S ribosomal subunit.</text>
</comment>
<dbReference type="InterPro" id="IPR004881">
    <property type="entry name" value="Ribosome_biogen_GTPase_RsgA"/>
</dbReference>
<dbReference type="SUPFAM" id="SSF52540">
    <property type="entry name" value="P-loop containing nucleoside triphosphate hydrolases"/>
    <property type="match status" value="1"/>
</dbReference>
<evidence type="ECO:0000256" key="3">
    <source>
        <dbReference type="ARBA" id="ARBA00022723"/>
    </source>
</evidence>
<dbReference type="HOGENOM" id="CLU_033617_0_1_7"/>
<evidence type="ECO:0000256" key="4">
    <source>
        <dbReference type="ARBA" id="ARBA00022730"/>
    </source>
</evidence>
<keyword evidence="3 10" id="KW-0479">Metal-binding</keyword>
<evidence type="ECO:0000259" key="11">
    <source>
        <dbReference type="PROSITE" id="PS50936"/>
    </source>
</evidence>
<keyword evidence="1 10" id="KW-0963">Cytoplasm</keyword>
<dbReference type="GO" id="GO:0042274">
    <property type="term" value="P:ribosomal small subunit biogenesis"/>
    <property type="evidence" value="ECO:0007669"/>
    <property type="project" value="UniProtKB-UniRule"/>
</dbReference>
<dbReference type="KEGG" id="dvl:Dvul_1021"/>
<proteinExistence type="inferred from homology"/>
<dbReference type="PANTHER" id="PTHR32120:SF10">
    <property type="entry name" value="SMALL RIBOSOMAL SUBUNIT BIOGENESIS GTPASE RSGA"/>
    <property type="match status" value="1"/>
</dbReference>
<dbReference type="InterPro" id="IPR010914">
    <property type="entry name" value="RsgA_GTPase_dom"/>
</dbReference>
<feature type="binding site" evidence="10">
    <location>
        <position position="294"/>
    </location>
    <ligand>
        <name>Zn(2+)</name>
        <dbReference type="ChEBI" id="CHEBI:29105"/>
    </ligand>
</feature>
<dbReference type="Proteomes" id="UP000009173">
    <property type="component" value="Chromosome"/>
</dbReference>
<keyword evidence="2 10" id="KW-0690">Ribosome biogenesis</keyword>
<reference evidence="14" key="1">
    <citation type="journal article" date="2009" name="Environ. Microbiol.">
        <title>Contribution of mobile genetic elements to Desulfovibrio vulgaris genome plasticity.</title>
        <authorList>
            <person name="Walker C.B."/>
            <person name="Stolyar S."/>
            <person name="Chivian D."/>
            <person name="Pinel N."/>
            <person name="Gabster J.A."/>
            <person name="Dehal P.S."/>
            <person name="He Z."/>
            <person name="Yang Z.K."/>
            <person name="Yen H.C."/>
            <person name="Zhou J."/>
            <person name="Wall J.D."/>
            <person name="Hazen T.C."/>
            <person name="Arkin A.P."/>
            <person name="Stahl D.A."/>
        </authorList>
    </citation>
    <scope>NUCLEOTIDE SEQUENCE [LARGE SCALE GENOMIC DNA]</scope>
    <source>
        <strain evidence="14">DP4</strain>
    </source>
</reference>
<dbReference type="GO" id="GO:0005525">
    <property type="term" value="F:GTP binding"/>
    <property type="evidence" value="ECO:0007669"/>
    <property type="project" value="UniProtKB-UniRule"/>
</dbReference>